<reference evidence="2" key="1">
    <citation type="submission" date="2016-11" db="EMBL/GenBank/DDBJ databases">
        <authorList>
            <person name="Varghese N."/>
            <person name="Submissions S."/>
        </authorList>
    </citation>
    <scope>NUCLEOTIDE SEQUENCE [LARGE SCALE GENOMIC DNA]</scope>
    <source>
        <strain evidence="2">DSM 15518</strain>
    </source>
</reference>
<name>A0A1M6Q3J3_9FIRM</name>
<proteinExistence type="predicted"/>
<evidence type="ECO:0000313" key="1">
    <source>
        <dbReference type="EMBL" id="SHK14718.1"/>
    </source>
</evidence>
<protein>
    <submittedName>
        <fullName evidence="1">Uncharacterized protein</fullName>
    </submittedName>
</protein>
<dbReference type="EMBL" id="FRAE01000037">
    <property type="protein sequence ID" value="SHK14718.1"/>
    <property type="molecule type" value="Genomic_DNA"/>
</dbReference>
<evidence type="ECO:0000313" key="2">
    <source>
        <dbReference type="Proteomes" id="UP000242497"/>
    </source>
</evidence>
<sequence length="121" mass="14289">MEKILIPLIFYIVGFILDRAKKEDNKKEKVHEKRTNNIKNNVKKLNNKIKKEILLDKEIESYRVNEYKKEDNKINLNTIVEAKSKKVVEKKEQDFNLFNDTDDLVKSVIMAEILGKPKSLK</sequence>
<dbReference type="RefSeq" id="WP_072889121.1">
    <property type="nucleotide sequence ID" value="NZ_FRAE01000037.1"/>
</dbReference>
<dbReference type="Proteomes" id="UP000242497">
    <property type="component" value="Unassembled WGS sequence"/>
</dbReference>
<dbReference type="AlphaFoldDB" id="A0A1M6Q3J3"/>
<keyword evidence="2" id="KW-1185">Reference proteome</keyword>
<gene>
    <name evidence="1" type="ORF">SAMN02744037_01734</name>
</gene>
<dbReference type="STRING" id="1123349.SAMN02744037_01734"/>
<accession>A0A1M6Q3J3</accession>
<organism evidence="1 2">
    <name type="scientific">Tepidibacter formicigenes DSM 15518</name>
    <dbReference type="NCBI Taxonomy" id="1123349"/>
    <lineage>
        <taxon>Bacteria</taxon>
        <taxon>Bacillati</taxon>
        <taxon>Bacillota</taxon>
        <taxon>Clostridia</taxon>
        <taxon>Peptostreptococcales</taxon>
        <taxon>Peptostreptococcaceae</taxon>
        <taxon>Tepidibacter</taxon>
    </lineage>
</organism>